<organism evidence="2 3">
    <name type="scientific">Allobranchiibius huperziae</name>
    <dbReference type="NCBI Taxonomy" id="1874116"/>
    <lineage>
        <taxon>Bacteria</taxon>
        <taxon>Bacillati</taxon>
        <taxon>Actinomycetota</taxon>
        <taxon>Actinomycetes</taxon>
        <taxon>Micrococcales</taxon>
        <taxon>Dermacoccaceae</taxon>
        <taxon>Allobranchiibius</taxon>
    </lineage>
</organism>
<protein>
    <submittedName>
        <fullName evidence="2">Leucyl-tRNA synthetase</fullName>
    </submittedName>
</protein>
<proteinExistence type="predicted"/>
<keyword evidence="2" id="KW-0030">Aminoacyl-tRNA synthetase</keyword>
<sequence length="265" mass="25893">MNTSRTSTHRPSTAAAVAVLAAGSIFVVGCSSSGGSPGVTSSSGSSSATSGGSSTSSSTRSTSSSTPSSSAAASSYTAGQKIGAGTLQNRIKAAIVKAGGTYSSTTTSSVLTSTSQSKITGARTDATVHEVIRGKKVTVIIVDGVAYISGTGLGAKPYLKVTKNSTGTLAESFKPLLNLAGGGSLSNAEQWTVASSSASGTTLTASPAAGTNVTDTLDAKGLPVSTVTKAATGTSTIKYYDFGKPVTITVPPASQVADISGVQST</sequence>
<comment type="caution">
    <text evidence="2">The sequence shown here is derived from an EMBL/GenBank/DDBJ whole genome shotgun (WGS) entry which is preliminary data.</text>
</comment>
<dbReference type="GO" id="GO:0004812">
    <property type="term" value="F:aminoacyl-tRNA ligase activity"/>
    <property type="evidence" value="ECO:0007669"/>
    <property type="project" value="UniProtKB-KW"/>
</dbReference>
<feature type="region of interest" description="Disordered" evidence="1">
    <location>
        <begin position="34"/>
        <end position="72"/>
    </location>
</feature>
<evidence type="ECO:0000256" key="1">
    <source>
        <dbReference type="SAM" id="MobiDB-lite"/>
    </source>
</evidence>
<evidence type="ECO:0000313" key="2">
    <source>
        <dbReference type="EMBL" id="NYJ75745.1"/>
    </source>
</evidence>
<accession>A0A853DNL9</accession>
<keyword evidence="2" id="KW-0436">Ligase</keyword>
<evidence type="ECO:0000313" key="3">
    <source>
        <dbReference type="Proteomes" id="UP000571817"/>
    </source>
</evidence>
<reference evidence="2 3" key="1">
    <citation type="submission" date="2020-07" db="EMBL/GenBank/DDBJ databases">
        <title>Sequencing the genomes of 1000 actinobacteria strains.</title>
        <authorList>
            <person name="Klenk H.-P."/>
        </authorList>
    </citation>
    <scope>NUCLEOTIDE SEQUENCE [LARGE SCALE GENOMIC DNA]</scope>
    <source>
        <strain evidence="2 3">DSM 29531</strain>
    </source>
</reference>
<name>A0A853DNL9_9MICO</name>
<keyword evidence="3" id="KW-1185">Reference proteome</keyword>
<dbReference type="Proteomes" id="UP000571817">
    <property type="component" value="Unassembled WGS sequence"/>
</dbReference>
<gene>
    <name evidence="2" type="ORF">HNR15_002708</name>
</gene>
<dbReference type="RefSeq" id="WP_179482649.1">
    <property type="nucleotide sequence ID" value="NZ_JACCFW010000001.1"/>
</dbReference>
<dbReference type="EMBL" id="JACCFW010000001">
    <property type="protein sequence ID" value="NYJ75745.1"/>
    <property type="molecule type" value="Genomic_DNA"/>
</dbReference>
<dbReference type="PROSITE" id="PS51257">
    <property type="entry name" value="PROKAR_LIPOPROTEIN"/>
    <property type="match status" value="1"/>
</dbReference>
<dbReference type="AlphaFoldDB" id="A0A853DNL9"/>